<sequence>MARINSRQVEAFRAMMLTGSVTEAAKLIAVTQPAVSRLLRDFQALLKMKLFERRGSGLVPTAAATALYMEVERSFVGLERITAAAEEIRSRRTGTLRIAALPALSNGYLPRLAGGFLKERPNLNLSFFGVISPIVVDWVLNHQCDIGFAEVPIAHSGLPCVRLPAPARVAILPAEHRLAAKETLQPRDFEGETFVSLTAGSTGRHLIDQAFNRDDVRRVLRVETSLSEIMCGLVSSGLGVAICDPFTAREFEGRGVVVRPFLPRIDFEFAAVFPPQRSPSPVALDLVEAMRQALSEVNGHPSCKTDAVDRRTSLRT</sequence>
<dbReference type="PROSITE" id="PS50931">
    <property type="entry name" value="HTH_LYSR"/>
    <property type="match status" value="1"/>
</dbReference>
<reference evidence="7 8" key="1">
    <citation type="submission" date="2014-03" db="EMBL/GenBank/DDBJ databases">
        <title>Bradyrhizobium valentinum sp. nov., isolated from effective nodules of Lupinus mariae-josephae, a lupine endemic of basic-lime soils in Eastern Spain.</title>
        <authorList>
            <person name="Duran D."/>
            <person name="Rey L."/>
            <person name="Navarro A."/>
            <person name="Busquets A."/>
            <person name="Imperial J."/>
            <person name="Ruiz-Argueso T."/>
        </authorList>
    </citation>
    <scope>NUCLEOTIDE SEQUENCE [LARGE SCALE GENOMIC DNA]</scope>
    <source>
        <strain evidence="7 8">LmjM3</strain>
    </source>
</reference>
<dbReference type="GO" id="GO:0003700">
    <property type="term" value="F:DNA-binding transcription factor activity"/>
    <property type="evidence" value="ECO:0007669"/>
    <property type="project" value="InterPro"/>
</dbReference>
<dbReference type="Proteomes" id="UP000051913">
    <property type="component" value="Unassembled WGS sequence"/>
</dbReference>
<dbReference type="AlphaFoldDB" id="A0A0R3L611"/>
<protein>
    <submittedName>
        <fullName evidence="7">Transcriptional regulator</fullName>
    </submittedName>
</protein>
<dbReference type="OrthoDB" id="7260751at2"/>
<dbReference type="InterPro" id="IPR005119">
    <property type="entry name" value="LysR_subst-bd"/>
</dbReference>
<organism evidence="7 8">
    <name type="scientific">Bradyrhizobium valentinum</name>
    <dbReference type="NCBI Taxonomy" id="1518501"/>
    <lineage>
        <taxon>Bacteria</taxon>
        <taxon>Pseudomonadati</taxon>
        <taxon>Pseudomonadota</taxon>
        <taxon>Alphaproteobacteria</taxon>
        <taxon>Hyphomicrobiales</taxon>
        <taxon>Nitrobacteraceae</taxon>
        <taxon>Bradyrhizobium</taxon>
    </lineage>
</organism>
<keyword evidence="4" id="KW-0238">DNA-binding</keyword>
<gene>
    <name evidence="7" type="ORF">CP49_03795</name>
</gene>
<comment type="similarity">
    <text evidence="2">Belongs to the LysR transcriptional regulatory family.</text>
</comment>
<evidence type="ECO:0000256" key="3">
    <source>
        <dbReference type="ARBA" id="ARBA00023015"/>
    </source>
</evidence>
<dbReference type="InterPro" id="IPR037424">
    <property type="entry name" value="NocR_PBP2"/>
</dbReference>
<dbReference type="SUPFAM" id="SSF46785">
    <property type="entry name" value="Winged helix' DNA-binding domain"/>
    <property type="match status" value="1"/>
</dbReference>
<dbReference type="InterPro" id="IPR036390">
    <property type="entry name" value="WH_DNA-bd_sf"/>
</dbReference>
<evidence type="ECO:0000256" key="4">
    <source>
        <dbReference type="ARBA" id="ARBA00023125"/>
    </source>
</evidence>
<dbReference type="RefSeq" id="WP_057852851.1">
    <property type="nucleotide sequence ID" value="NZ_LLXX01000143.1"/>
</dbReference>
<name>A0A0R3L611_9BRAD</name>
<dbReference type="CDD" id="cd08415">
    <property type="entry name" value="PBP2_LysR_opines_like"/>
    <property type="match status" value="1"/>
</dbReference>
<dbReference type="EMBL" id="LLXX01000143">
    <property type="protein sequence ID" value="KRR03083.1"/>
    <property type="molecule type" value="Genomic_DNA"/>
</dbReference>
<dbReference type="SUPFAM" id="SSF53850">
    <property type="entry name" value="Periplasmic binding protein-like II"/>
    <property type="match status" value="1"/>
</dbReference>
<accession>A0A0R3L611</accession>
<comment type="caution">
    <text evidence="7">The sequence shown here is derived from an EMBL/GenBank/DDBJ whole genome shotgun (WGS) entry which is preliminary data.</text>
</comment>
<dbReference type="Gene3D" id="1.10.10.10">
    <property type="entry name" value="Winged helix-like DNA-binding domain superfamily/Winged helix DNA-binding domain"/>
    <property type="match status" value="1"/>
</dbReference>
<dbReference type="InterPro" id="IPR036388">
    <property type="entry name" value="WH-like_DNA-bd_sf"/>
</dbReference>
<dbReference type="Pfam" id="PF00126">
    <property type="entry name" value="HTH_1"/>
    <property type="match status" value="1"/>
</dbReference>
<evidence type="ECO:0000259" key="6">
    <source>
        <dbReference type="PROSITE" id="PS50931"/>
    </source>
</evidence>
<proteinExistence type="inferred from homology"/>
<keyword evidence="3" id="KW-0805">Transcription regulation</keyword>
<dbReference type="PANTHER" id="PTHR30427">
    <property type="entry name" value="TRANSCRIPTIONAL ACTIVATOR PROTEIN LYSR"/>
    <property type="match status" value="1"/>
</dbReference>
<evidence type="ECO:0000256" key="5">
    <source>
        <dbReference type="ARBA" id="ARBA00023163"/>
    </source>
</evidence>
<dbReference type="GO" id="GO:0010628">
    <property type="term" value="P:positive regulation of gene expression"/>
    <property type="evidence" value="ECO:0007669"/>
    <property type="project" value="TreeGrafter"/>
</dbReference>
<keyword evidence="5" id="KW-0804">Transcription</keyword>
<evidence type="ECO:0000256" key="2">
    <source>
        <dbReference type="ARBA" id="ARBA00009437"/>
    </source>
</evidence>
<comment type="function">
    <text evidence="1">NodD regulates the expression of the nodABCFE genes which encode other nodulation proteins. NodD is also a negative regulator of its own expression. Binds flavonoids as inducers.</text>
</comment>
<dbReference type="PANTHER" id="PTHR30427:SF1">
    <property type="entry name" value="TRANSCRIPTIONAL ACTIVATOR PROTEIN LYSR"/>
    <property type="match status" value="1"/>
</dbReference>
<dbReference type="Pfam" id="PF03466">
    <property type="entry name" value="LysR_substrate"/>
    <property type="match status" value="1"/>
</dbReference>
<feature type="domain" description="HTH lysR-type" evidence="6">
    <location>
        <begin position="4"/>
        <end position="61"/>
    </location>
</feature>
<evidence type="ECO:0000313" key="8">
    <source>
        <dbReference type="Proteomes" id="UP000051913"/>
    </source>
</evidence>
<evidence type="ECO:0000256" key="1">
    <source>
        <dbReference type="ARBA" id="ARBA00003502"/>
    </source>
</evidence>
<dbReference type="GO" id="GO:0043565">
    <property type="term" value="F:sequence-specific DNA binding"/>
    <property type="evidence" value="ECO:0007669"/>
    <property type="project" value="TreeGrafter"/>
</dbReference>
<evidence type="ECO:0000313" key="7">
    <source>
        <dbReference type="EMBL" id="KRR03083.1"/>
    </source>
</evidence>
<dbReference type="InterPro" id="IPR000847">
    <property type="entry name" value="LysR_HTH_N"/>
</dbReference>
<dbReference type="Gene3D" id="3.40.190.290">
    <property type="match status" value="1"/>
</dbReference>
<keyword evidence="8" id="KW-1185">Reference proteome</keyword>
<dbReference type="STRING" id="1518501.CQ10_09375"/>